<dbReference type="Proteomes" id="UP000272025">
    <property type="component" value="Unassembled WGS sequence"/>
</dbReference>
<dbReference type="GO" id="GO:0000500">
    <property type="term" value="C:RNA polymerase I upstream activating factor complex"/>
    <property type="evidence" value="ECO:0007669"/>
    <property type="project" value="InterPro"/>
</dbReference>
<feature type="region of interest" description="Disordered" evidence="1">
    <location>
        <begin position="1"/>
        <end position="92"/>
    </location>
</feature>
<feature type="compositionally biased region" description="Polar residues" evidence="1">
    <location>
        <begin position="1"/>
        <end position="11"/>
    </location>
</feature>
<dbReference type="GO" id="GO:0042790">
    <property type="term" value="P:nucleolar large rRNA transcription by RNA polymerase I"/>
    <property type="evidence" value="ECO:0007669"/>
    <property type="project" value="InterPro"/>
</dbReference>
<dbReference type="EMBL" id="ML119055">
    <property type="protein sequence ID" value="ROT38683.1"/>
    <property type="molecule type" value="Genomic_DNA"/>
</dbReference>
<feature type="compositionally biased region" description="Acidic residues" evidence="1">
    <location>
        <begin position="390"/>
        <end position="409"/>
    </location>
</feature>
<accession>A0A3N2PW01</accession>
<organism evidence="2 3">
    <name type="scientific">Sodiomyces alkalinus (strain CBS 110278 / VKM F-3762 / F11)</name>
    <name type="common">Alkaliphilic filamentous fungus</name>
    <dbReference type="NCBI Taxonomy" id="1314773"/>
    <lineage>
        <taxon>Eukaryota</taxon>
        <taxon>Fungi</taxon>
        <taxon>Dikarya</taxon>
        <taxon>Ascomycota</taxon>
        <taxon>Pezizomycotina</taxon>
        <taxon>Sordariomycetes</taxon>
        <taxon>Hypocreomycetidae</taxon>
        <taxon>Glomerellales</taxon>
        <taxon>Plectosphaerellaceae</taxon>
        <taxon>Sodiomyces</taxon>
    </lineage>
</organism>
<sequence>MGDGTSPSPSSSEDHVELTSDSGTGSAYHTVDELKPLSSKAPSPCPSEAGPVSASTALPLGGSASQQHRMSPLKRTASELNEKEPSLPSKRRKGAFNSAYMDLLNRDIEDAANRLVLEKKQPYEQRFRQSQVGLAIWTPLEKELLFEAVSRLGRDDLPGIASRIRTKNQMEVHQYIKLLDGTLHDMRDNSGHHRRDDIPDMADYPAAKELSHECCLALEEAAADLSLRIERHEKRTEEKKWGEHWLIDADLARRLGGNRGHDAEDRLEFARLFRCPVWLELAEDVFMNSADPENNWRSIQDGQGPSIRATAFEDFHSLAISLTRKLVISTLYIAQSRIKAKQTIHPNTRNVVKSSDVEAAVASLRLKPNTRRFWTTCARRLQLKVHDVDTASEEPDDGEIRDDSATDDLEAGRSSSPDDGSQRQEGSGDEEASGEDEGTEKEEDDEDLQVHEEAKELLVYSTHAVPQVKRSWEAVELRIKTERHHEAYAEAVDAAASFDEETEMWRVLKRPAPNPATRPAIPKRPPKATTGLRDILDYGDRWRDKLAYASEWETLGQPRLPSTET</sequence>
<dbReference type="InterPro" id="IPR001005">
    <property type="entry name" value="SANT/Myb"/>
</dbReference>
<gene>
    <name evidence="2" type="ORF">SODALDRAFT_324114</name>
</gene>
<feature type="compositionally biased region" description="Acidic residues" evidence="1">
    <location>
        <begin position="427"/>
        <end position="447"/>
    </location>
</feature>
<dbReference type="GO" id="GO:0006361">
    <property type="term" value="P:transcription initiation at RNA polymerase I promoter"/>
    <property type="evidence" value="ECO:0007669"/>
    <property type="project" value="TreeGrafter"/>
</dbReference>
<dbReference type="AlphaFoldDB" id="A0A3N2PW01"/>
<dbReference type="OrthoDB" id="2240312at2759"/>
<protein>
    <recommendedName>
        <fullName evidence="4">Myb-like domain-containing protein</fullName>
    </recommendedName>
</protein>
<dbReference type="PANTHER" id="PTHR28079">
    <property type="entry name" value="RNA POLYMERASE I-SPECIFIC TRANSCRIPTION INITIATION FACTOR RRN5"/>
    <property type="match status" value="1"/>
</dbReference>
<feature type="compositionally biased region" description="Basic and acidic residues" evidence="1">
    <location>
        <begin position="76"/>
        <end position="85"/>
    </location>
</feature>
<dbReference type="InterPro" id="IPR039601">
    <property type="entry name" value="Rrn5"/>
</dbReference>
<reference evidence="2 3" key="1">
    <citation type="journal article" date="2018" name="Mol. Ecol.">
        <title>The obligate alkalophilic soda-lake fungus Sodiomyces alkalinus has shifted to a protein diet.</title>
        <authorList>
            <person name="Grum-Grzhimaylo A.A."/>
            <person name="Falkoski D.L."/>
            <person name="van den Heuvel J."/>
            <person name="Valero-Jimenez C.A."/>
            <person name="Min B."/>
            <person name="Choi I.G."/>
            <person name="Lipzen A."/>
            <person name="Daum C.G."/>
            <person name="Aanen D.K."/>
            <person name="Tsang A."/>
            <person name="Henrissat B."/>
            <person name="Bilanenko E.N."/>
            <person name="de Vries R.P."/>
            <person name="van Kan J.A.L."/>
            <person name="Grigoriev I.V."/>
            <person name="Debets A.J.M."/>
        </authorList>
    </citation>
    <scope>NUCLEOTIDE SEQUENCE [LARGE SCALE GENOMIC DNA]</scope>
    <source>
        <strain evidence="2 3">F11</strain>
    </source>
</reference>
<dbReference type="InterPro" id="IPR009057">
    <property type="entry name" value="Homeodomain-like_sf"/>
</dbReference>
<name>A0A3N2PW01_SODAK</name>
<keyword evidence="3" id="KW-1185">Reference proteome</keyword>
<dbReference type="SUPFAM" id="SSF46689">
    <property type="entry name" value="Homeodomain-like"/>
    <property type="match status" value="1"/>
</dbReference>
<evidence type="ECO:0008006" key="4">
    <source>
        <dbReference type="Google" id="ProtNLM"/>
    </source>
</evidence>
<dbReference type="CDD" id="cd00167">
    <property type="entry name" value="SANT"/>
    <property type="match status" value="1"/>
</dbReference>
<proteinExistence type="predicted"/>
<evidence type="ECO:0000256" key="1">
    <source>
        <dbReference type="SAM" id="MobiDB-lite"/>
    </source>
</evidence>
<dbReference type="GO" id="GO:0000182">
    <property type="term" value="F:rDNA binding"/>
    <property type="evidence" value="ECO:0007669"/>
    <property type="project" value="TreeGrafter"/>
</dbReference>
<feature type="region of interest" description="Disordered" evidence="1">
    <location>
        <begin position="510"/>
        <end position="532"/>
    </location>
</feature>
<dbReference type="STRING" id="1314773.A0A3N2PW01"/>
<dbReference type="RefSeq" id="XP_028466489.1">
    <property type="nucleotide sequence ID" value="XM_028609857.1"/>
</dbReference>
<evidence type="ECO:0000313" key="2">
    <source>
        <dbReference type="EMBL" id="ROT38683.1"/>
    </source>
</evidence>
<feature type="region of interest" description="Disordered" evidence="1">
    <location>
        <begin position="389"/>
        <end position="448"/>
    </location>
</feature>
<dbReference type="GeneID" id="39578335"/>
<dbReference type="GO" id="GO:0001181">
    <property type="term" value="F:RNA polymerase I general transcription initiation factor activity"/>
    <property type="evidence" value="ECO:0007669"/>
    <property type="project" value="TreeGrafter"/>
</dbReference>
<evidence type="ECO:0000313" key="3">
    <source>
        <dbReference type="Proteomes" id="UP000272025"/>
    </source>
</evidence>
<dbReference type="PANTHER" id="PTHR28079:SF1">
    <property type="entry name" value="RNA POLYMERASE I-SPECIFIC TRANSCRIPTION INITIATION FACTOR RRN5"/>
    <property type="match status" value="1"/>
</dbReference>